<feature type="compositionally biased region" description="Basic and acidic residues" evidence="6">
    <location>
        <begin position="352"/>
        <end position="365"/>
    </location>
</feature>
<protein>
    <submittedName>
        <fullName evidence="8">Cyclin-dependent kinase 11A-like</fullName>
    </submittedName>
</protein>
<dbReference type="Gene3D" id="1.20.890.10">
    <property type="entry name" value="cAMP-dependent protein kinase regulatory subunit, dimerization-anchoring domain"/>
    <property type="match status" value="1"/>
</dbReference>
<reference evidence="8" key="1">
    <citation type="submission" date="2025-08" db="UniProtKB">
        <authorList>
            <consortium name="RefSeq"/>
        </authorList>
    </citation>
    <scope>IDENTIFICATION</scope>
    <source>
        <tissue evidence="8">Whole Larva</tissue>
    </source>
</reference>
<evidence type="ECO:0000256" key="6">
    <source>
        <dbReference type="SAM" id="MobiDB-lite"/>
    </source>
</evidence>
<evidence type="ECO:0000313" key="8">
    <source>
        <dbReference type="RefSeq" id="XP_017769200.1"/>
    </source>
</evidence>
<sequence>MPELPDEMYCSQQIVVNPTFPYLLRQYAKAAIRSQPSDLLRWSTAYFRCLSLNLPPPVKPRLEYPIPKDYDGITPGWLRALLYQFQNSAYVDFKVLWDRWIGACLNHGTLIKILCLGGFTDPHAIPFLQFIGLCLGFICENLTETMIMVCEVLTEEPEGGSAMIKVETFIDIYTFLASLDASHEQTIINHYFTDDLLNLYEKLEKQQEVYKPPTPKTPEKEISIVEEIAEEEEKLSDGPKDAISCPDLLEIEAANAAAALEMQAEEEERGEEETESKSTIISDKERTDIIDKYLSHPEEKTEQVDEKVDVETLSDETLPLMPGEDNFEPDQETVMDEEGQIDDDLKSQTSERFSEHDVQSDDSHAVVDQQEEEEAEEEETPEKKQEEIAGEFGSEHVIALHKIDESICGEDLEEEKTDMFTITTEEGEEEEAGEEEVTKMSASKFEEEEIFIEIIPGIGGFVPIELFNAVIEYMKACAAKQHGMVMPRNIRHYSCPPLEVFD</sequence>
<proteinExistence type="inferred from homology"/>
<comment type="subcellular location">
    <subcellularLocation>
        <location evidence="1">Cell projection</location>
        <location evidence="1">Cilium</location>
        <location evidence="1">Flagellum</location>
    </subcellularLocation>
</comment>
<keyword evidence="3" id="KW-0969">Cilium</keyword>
<accession>A0ABM1M3Q0</accession>
<dbReference type="SUPFAM" id="SSF47391">
    <property type="entry name" value="Dimerization-anchoring domain of cAMP-dependent PK regulatory subunit"/>
    <property type="match status" value="1"/>
</dbReference>
<keyword evidence="7" id="KW-1185">Reference proteome</keyword>
<gene>
    <name evidence="8" type="primary">LOC108557270</name>
</gene>
<dbReference type="PANTHER" id="PTHR14952:SF9">
    <property type="entry name" value="EF-HAND DOMAIN-CONTAINING PROTEIN"/>
    <property type="match status" value="1"/>
</dbReference>
<dbReference type="RefSeq" id="XP_017769200.1">
    <property type="nucleotide sequence ID" value="XM_017913711.1"/>
</dbReference>
<name>A0ABM1M3Q0_NICVS</name>
<evidence type="ECO:0000256" key="4">
    <source>
        <dbReference type="ARBA" id="ARBA00023273"/>
    </source>
</evidence>
<comment type="similarity">
    <text evidence="5">Belongs to the ropporin family.</text>
</comment>
<feature type="region of interest" description="Disordered" evidence="6">
    <location>
        <begin position="263"/>
        <end position="389"/>
    </location>
</feature>
<evidence type="ECO:0000256" key="2">
    <source>
        <dbReference type="ARBA" id="ARBA00022846"/>
    </source>
</evidence>
<evidence type="ECO:0000256" key="1">
    <source>
        <dbReference type="ARBA" id="ARBA00004230"/>
    </source>
</evidence>
<dbReference type="PANTHER" id="PTHR14952">
    <property type="entry name" value="ROPPORIN-1-LIKE PROTEIN"/>
    <property type="match status" value="1"/>
</dbReference>
<feature type="compositionally biased region" description="Acidic residues" evidence="6">
    <location>
        <begin position="263"/>
        <end position="274"/>
    </location>
</feature>
<organism evidence="7 8">
    <name type="scientific">Nicrophorus vespilloides</name>
    <name type="common">Boreal carrion beetle</name>
    <dbReference type="NCBI Taxonomy" id="110193"/>
    <lineage>
        <taxon>Eukaryota</taxon>
        <taxon>Metazoa</taxon>
        <taxon>Ecdysozoa</taxon>
        <taxon>Arthropoda</taxon>
        <taxon>Hexapoda</taxon>
        <taxon>Insecta</taxon>
        <taxon>Pterygota</taxon>
        <taxon>Neoptera</taxon>
        <taxon>Endopterygota</taxon>
        <taxon>Coleoptera</taxon>
        <taxon>Polyphaga</taxon>
        <taxon>Staphyliniformia</taxon>
        <taxon>Silphidae</taxon>
        <taxon>Nicrophorinae</taxon>
        <taxon>Nicrophorus</taxon>
    </lineage>
</organism>
<feature type="compositionally biased region" description="Acidic residues" evidence="6">
    <location>
        <begin position="325"/>
        <end position="342"/>
    </location>
</feature>
<dbReference type="GeneID" id="108557270"/>
<feature type="compositionally biased region" description="Acidic residues" evidence="6">
    <location>
        <begin position="369"/>
        <end position="380"/>
    </location>
</feature>
<keyword evidence="2" id="KW-0282">Flagellum</keyword>
<keyword evidence="4" id="KW-0966">Cell projection</keyword>
<dbReference type="Proteomes" id="UP000695000">
    <property type="component" value="Unplaced"/>
</dbReference>
<feature type="compositionally biased region" description="Basic and acidic residues" evidence="6">
    <location>
        <begin position="282"/>
        <end position="310"/>
    </location>
</feature>
<evidence type="ECO:0000256" key="5">
    <source>
        <dbReference type="ARBA" id="ARBA00035651"/>
    </source>
</evidence>
<evidence type="ECO:0000313" key="7">
    <source>
        <dbReference type="Proteomes" id="UP000695000"/>
    </source>
</evidence>
<evidence type="ECO:0000256" key="3">
    <source>
        <dbReference type="ARBA" id="ARBA00023069"/>
    </source>
</evidence>